<evidence type="ECO:0000259" key="8">
    <source>
        <dbReference type="Pfam" id="PF20684"/>
    </source>
</evidence>
<feature type="transmembrane region" description="Helical" evidence="7">
    <location>
        <begin position="221"/>
        <end position="240"/>
    </location>
</feature>
<protein>
    <submittedName>
        <fullName evidence="9">Integral membrane protein</fullName>
    </submittedName>
</protein>
<evidence type="ECO:0000256" key="2">
    <source>
        <dbReference type="ARBA" id="ARBA00022692"/>
    </source>
</evidence>
<sequence length="392" mass="42663">MSSTTIVYAGVPPDGITSNANNPYHAKALIGCIGAFLPLATIFLAVRLFTRTKIVGTLAIDDYVMVIAWGLSVALTASILDLLNYGLAKHIWDVPLTDLYPNFLRVNVIAAILFCAATGFAKCSVLLFYQRIFPAKTFQMVVWGIVAFTASYSIASVFVNIFSCNPIAKSWELKYATSGTCINRPVFYFAQAGLGIFTDFATVLAPLPIMGSLNMPFRQKVAVGGLLTTGGFVCIVSIIRLQSLYVLLRSTDLTYATTNALLWCVVELNMSIVGGCIPTMKPFMRKYLPNILGSSKQHYGSHGYASHGYGSRNRSGSHPLQSFDPSRSGKEGTTRTTVKALDSKKGDNESEEYIIQNTSGSDLNFGNIVKTIDYGYEEEAEATKRTTMGRAV</sequence>
<gene>
    <name evidence="9" type="ORF">PVAG01_04821</name>
</gene>
<name>A0ABR4PIF3_9HELO</name>
<evidence type="ECO:0000256" key="3">
    <source>
        <dbReference type="ARBA" id="ARBA00022989"/>
    </source>
</evidence>
<feature type="transmembrane region" description="Helical" evidence="7">
    <location>
        <begin position="260"/>
        <end position="280"/>
    </location>
</feature>
<dbReference type="Pfam" id="PF20684">
    <property type="entry name" value="Fung_rhodopsin"/>
    <property type="match status" value="1"/>
</dbReference>
<dbReference type="PANTHER" id="PTHR33048">
    <property type="entry name" value="PTH11-LIKE INTEGRAL MEMBRANE PROTEIN (AFU_ORTHOLOGUE AFUA_5G11245)"/>
    <property type="match status" value="1"/>
</dbReference>
<feature type="region of interest" description="Disordered" evidence="6">
    <location>
        <begin position="303"/>
        <end position="350"/>
    </location>
</feature>
<keyword evidence="3 7" id="KW-1133">Transmembrane helix</keyword>
<evidence type="ECO:0000256" key="6">
    <source>
        <dbReference type="SAM" id="MobiDB-lite"/>
    </source>
</evidence>
<comment type="subcellular location">
    <subcellularLocation>
        <location evidence="1">Membrane</location>
        <topology evidence="1">Multi-pass membrane protein</topology>
    </subcellularLocation>
</comment>
<feature type="transmembrane region" description="Helical" evidence="7">
    <location>
        <begin position="108"/>
        <end position="129"/>
    </location>
</feature>
<reference evidence="9 10" key="1">
    <citation type="submission" date="2024-06" db="EMBL/GenBank/DDBJ databases">
        <title>Complete genome of Phlyctema vagabunda strain 19-DSS-EL-015.</title>
        <authorList>
            <person name="Fiorenzani C."/>
        </authorList>
    </citation>
    <scope>NUCLEOTIDE SEQUENCE [LARGE SCALE GENOMIC DNA]</scope>
    <source>
        <strain evidence="9 10">19-DSS-EL-015</strain>
    </source>
</reference>
<dbReference type="InterPro" id="IPR049326">
    <property type="entry name" value="Rhodopsin_dom_fungi"/>
</dbReference>
<dbReference type="PANTHER" id="PTHR33048:SF47">
    <property type="entry name" value="INTEGRAL MEMBRANE PROTEIN-RELATED"/>
    <property type="match status" value="1"/>
</dbReference>
<evidence type="ECO:0000256" key="7">
    <source>
        <dbReference type="SAM" id="Phobius"/>
    </source>
</evidence>
<organism evidence="9 10">
    <name type="scientific">Phlyctema vagabunda</name>
    <dbReference type="NCBI Taxonomy" id="108571"/>
    <lineage>
        <taxon>Eukaryota</taxon>
        <taxon>Fungi</taxon>
        <taxon>Dikarya</taxon>
        <taxon>Ascomycota</taxon>
        <taxon>Pezizomycotina</taxon>
        <taxon>Leotiomycetes</taxon>
        <taxon>Helotiales</taxon>
        <taxon>Dermateaceae</taxon>
        <taxon>Phlyctema</taxon>
    </lineage>
</organism>
<feature type="compositionally biased region" description="Polar residues" evidence="6">
    <location>
        <begin position="312"/>
        <end position="325"/>
    </location>
</feature>
<feature type="transmembrane region" description="Helical" evidence="7">
    <location>
        <begin position="141"/>
        <end position="168"/>
    </location>
</feature>
<keyword evidence="4 7" id="KW-0472">Membrane</keyword>
<dbReference type="EMBL" id="JBFCZG010000004">
    <property type="protein sequence ID" value="KAL3423074.1"/>
    <property type="molecule type" value="Genomic_DNA"/>
</dbReference>
<evidence type="ECO:0000256" key="4">
    <source>
        <dbReference type="ARBA" id="ARBA00023136"/>
    </source>
</evidence>
<comment type="caution">
    <text evidence="9">The sequence shown here is derived from an EMBL/GenBank/DDBJ whole genome shotgun (WGS) entry which is preliminary data.</text>
</comment>
<feature type="transmembrane region" description="Helical" evidence="7">
    <location>
        <begin position="188"/>
        <end position="209"/>
    </location>
</feature>
<dbReference type="Proteomes" id="UP001629113">
    <property type="component" value="Unassembled WGS sequence"/>
</dbReference>
<proteinExistence type="inferred from homology"/>
<feature type="transmembrane region" description="Helical" evidence="7">
    <location>
        <begin position="28"/>
        <end position="50"/>
    </location>
</feature>
<keyword evidence="2 7" id="KW-0812">Transmembrane</keyword>
<evidence type="ECO:0000313" key="10">
    <source>
        <dbReference type="Proteomes" id="UP001629113"/>
    </source>
</evidence>
<evidence type="ECO:0000256" key="1">
    <source>
        <dbReference type="ARBA" id="ARBA00004141"/>
    </source>
</evidence>
<evidence type="ECO:0000256" key="5">
    <source>
        <dbReference type="ARBA" id="ARBA00038359"/>
    </source>
</evidence>
<dbReference type="InterPro" id="IPR052337">
    <property type="entry name" value="SAT4-like"/>
</dbReference>
<comment type="similarity">
    <text evidence="5">Belongs to the SAT4 family.</text>
</comment>
<feature type="domain" description="Rhodopsin" evidence="8">
    <location>
        <begin position="46"/>
        <end position="286"/>
    </location>
</feature>
<evidence type="ECO:0000313" key="9">
    <source>
        <dbReference type="EMBL" id="KAL3423074.1"/>
    </source>
</evidence>
<keyword evidence="10" id="KW-1185">Reference proteome</keyword>
<accession>A0ABR4PIF3</accession>
<feature type="transmembrane region" description="Helical" evidence="7">
    <location>
        <begin position="62"/>
        <end position="88"/>
    </location>
</feature>